<name>A0ABR4XQ97_9LACO</name>
<protein>
    <submittedName>
        <fullName evidence="1">Uncharacterized protein</fullName>
    </submittedName>
</protein>
<organism evidence="1 2">
    <name type="scientific">Oenococcus alcoholitolerans</name>
    <dbReference type="NCBI Taxonomy" id="931074"/>
    <lineage>
        <taxon>Bacteria</taxon>
        <taxon>Bacillati</taxon>
        <taxon>Bacillota</taxon>
        <taxon>Bacilli</taxon>
        <taxon>Lactobacillales</taxon>
        <taxon>Lactobacillaceae</taxon>
        <taxon>Oenococcus</taxon>
    </lineage>
</organism>
<evidence type="ECO:0000313" key="2">
    <source>
        <dbReference type="Proteomes" id="UP000030023"/>
    </source>
</evidence>
<gene>
    <name evidence="1" type="ORF">Q757_07975</name>
</gene>
<dbReference type="Proteomes" id="UP000030023">
    <property type="component" value="Unassembled WGS sequence"/>
</dbReference>
<sequence length="53" mass="6374">MASFSDFGLNWSKDKISYDLHHELQKKPDNVQSEYEKKFADMGQREFWVEVSF</sequence>
<dbReference type="EMBL" id="AXCV01000431">
    <property type="protein sequence ID" value="KGO26928.1"/>
    <property type="molecule type" value="Genomic_DNA"/>
</dbReference>
<evidence type="ECO:0000313" key="1">
    <source>
        <dbReference type="EMBL" id="KGO26928.1"/>
    </source>
</evidence>
<accession>A0ABR4XQ97</accession>
<comment type="caution">
    <text evidence="1">The sequence shown here is derived from an EMBL/GenBank/DDBJ whole genome shotgun (WGS) entry which is preliminary data.</text>
</comment>
<keyword evidence="2" id="KW-1185">Reference proteome</keyword>
<proteinExistence type="predicted"/>
<reference evidence="1 2" key="1">
    <citation type="journal article" date="2014" name="Antonie Van Leeuwenhoek">
        <title>Oenococcus alcoholitolerans sp. nov., a lactic acid bacteria isolated from cachaca and ethanol fermentation processes.</title>
        <authorList>
            <person name="Badotti F."/>
            <person name="Moreira A.P."/>
            <person name="Tonon L.A."/>
            <person name="de Lucena B.T."/>
            <person name="Gomes Fde C."/>
            <person name="Kruger R."/>
            <person name="Thompson C.C."/>
            <person name="de Morais M.A.Jr."/>
            <person name="Rosa C.A."/>
            <person name="Thompson F.L."/>
        </authorList>
    </citation>
    <scope>NUCLEOTIDE SEQUENCE [LARGE SCALE GENOMIC DNA]</scope>
    <source>
        <strain evidence="1 2">UFRJ-M7.2.18</strain>
    </source>
</reference>